<protein>
    <submittedName>
        <fullName evidence="1">Uncharacterized protein</fullName>
    </submittedName>
</protein>
<name>A0AA39TNM9_9AGAR</name>
<dbReference type="Proteomes" id="UP001175228">
    <property type="component" value="Unassembled WGS sequence"/>
</dbReference>
<keyword evidence="2" id="KW-1185">Reference proteome</keyword>
<reference evidence="1" key="1">
    <citation type="submission" date="2023-06" db="EMBL/GenBank/DDBJ databases">
        <authorList>
            <consortium name="Lawrence Berkeley National Laboratory"/>
            <person name="Ahrendt S."/>
            <person name="Sahu N."/>
            <person name="Indic B."/>
            <person name="Wong-Bajracharya J."/>
            <person name="Merenyi Z."/>
            <person name="Ke H.-M."/>
            <person name="Monk M."/>
            <person name="Kocsube S."/>
            <person name="Drula E."/>
            <person name="Lipzen A."/>
            <person name="Balint B."/>
            <person name="Henrissat B."/>
            <person name="Andreopoulos B."/>
            <person name="Martin F.M."/>
            <person name="Harder C.B."/>
            <person name="Rigling D."/>
            <person name="Ford K.L."/>
            <person name="Foster G.D."/>
            <person name="Pangilinan J."/>
            <person name="Papanicolaou A."/>
            <person name="Barry K."/>
            <person name="LaButti K."/>
            <person name="Viragh M."/>
            <person name="Koriabine M."/>
            <person name="Yan M."/>
            <person name="Riley R."/>
            <person name="Champramary S."/>
            <person name="Plett K.L."/>
            <person name="Tsai I.J."/>
            <person name="Slot J."/>
            <person name="Sipos G."/>
            <person name="Plett J."/>
            <person name="Nagy L.G."/>
            <person name="Grigoriev I.V."/>
        </authorList>
    </citation>
    <scope>NUCLEOTIDE SEQUENCE</scope>
    <source>
        <strain evidence="1">HWK02</strain>
    </source>
</reference>
<organism evidence="1 2">
    <name type="scientific">Armillaria luteobubalina</name>
    <dbReference type="NCBI Taxonomy" id="153913"/>
    <lineage>
        <taxon>Eukaryota</taxon>
        <taxon>Fungi</taxon>
        <taxon>Dikarya</taxon>
        <taxon>Basidiomycota</taxon>
        <taxon>Agaricomycotina</taxon>
        <taxon>Agaricomycetes</taxon>
        <taxon>Agaricomycetidae</taxon>
        <taxon>Agaricales</taxon>
        <taxon>Marasmiineae</taxon>
        <taxon>Physalacriaceae</taxon>
        <taxon>Armillaria</taxon>
    </lineage>
</organism>
<sequence length="216" mass="24222">MFAECFYHTRNARIQYIVRCSSLVLLSLAVTKHINGLKDDLKDARNGDWYFWDFVNELHCGICNKDLNGAYRIPASPAEIPSMALAYGNGSKRMYEGPFYNCKVVNLLQMLSSEEERPASYDWEVTGMSTNNDFPLLTMPTTQHGKAVSPEHHRNGKRNIHIVGGLLEREFQSRNPVLGTPPASRRPESMDSELTISKIIIQAAVGSKGGKITETE</sequence>
<evidence type="ECO:0000313" key="2">
    <source>
        <dbReference type="Proteomes" id="UP001175228"/>
    </source>
</evidence>
<dbReference type="AlphaFoldDB" id="A0AA39TNM9"/>
<accession>A0AA39TNM9</accession>
<proteinExistence type="predicted"/>
<gene>
    <name evidence="1" type="ORF">EDD18DRAFT_1105927</name>
</gene>
<comment type="caution">
    <text evidence="1">The sequence shown here is derived from an EMBL/GenBank/DDBJ whole genome shotgun (WGS) entry which is preliminary data.</text>
</comment>
<dbReference type="EMBL" id="JAUEPU010000016">
    <property type="protein sequence ID" value="KAK0496031.1"/>
    <property type="molecule type" value="Genomic_DNA"/>
</dbReference>
<evidence type="ECO:0000313" key="1">
    <source>
        <dbReference type="EMBL" id="KAK0496031.1"/>
    </source>
</evidence>